<evidence type="ECO:0000256" key="1">
    <source>
        <dbReference type="ARBA" id="ARBA00022553"/>
    </source>
</evidence>
<feature type="modified residue" description="4-aspartylphosphate" evidence="3">
    <location>
        <position position="34"/>
    </location>
</feature>
<dbReference type="PANTHER" id="PTHR44591:SF14">
    <property type="entry name" value="PROTEIN PILG"/>
    <property type="match status" value="1"/>
</dbReference>
<dbReference type="Proteomes" id="UP000177177">
    <property type="component" value="Unassembled WGS sequence"/>
</dbReference>
<feature type="domain" description="Response regulatory" evidence="4">
    <location>
        <begin position="1"/>
        <end position="97"/>
    </location>
</feature>
<evidence type="ECO:0000313" key="6">
    <source>
        <dbReference type="Proteomes" id="UP000177177"/>
    </source>
</evidence>
<evidence type="ECO:0000256" key="3">
    <source>
        <dbReference type="PROSITE-ProRule" id="PRU00169"/>
    </source>
</evidence>
<dbReference type="PANTHER" id="PTHR44591">
    <property type="entry name" value="STRESS RESPONSE REGULATOR PROTEIN 1"/>
    <property type="match status" value="1"/>
</dbReference>
<dbReference type="PROSITE" id="PS50110">
    <property type="entry name" value="RESPONSE_REGULATORY"/>
    <property type="match status" value="1"/>
</dbReference>
<evidence type="ECO:0000256" key="2">
    <source>
        <dbReference type="ARBA" id="ARBA00023012"/>
    </source>
</evidence>
<dbReference type="InterPro" id="IPR001789">
    <property type="entry name" value="Sig_transdc_resp-reg_receiver"/>
</dbReference>
<gene>
    <name evidence="5" type="ORF">A3C92_00670</name>
</gene>
<dbReference type="CDD" id="cd00156">
    <property type="entry name" value="REC"/>
    <property type="match status" value="1"/>
</dbReference>
<organism evidence="5 6">
    <name type="scientific">Candidatus Sungbacteria bacterium RIFCSPHIGHO2_02_FULL_53_17</name>
    <dbReference type="NCBI Taxonomy" id="1802275"/>
    <lineage>
        <taxon>Bacteria</taxon>
        <taxon>Candidatus Sungiibacteriota</taxon>
    </lineage>
</organism>
<comment type="caution">
    <text evidence="5">The sequence shown here is derived from an EMBL/GenBank/DDBJ whole genome shotgun (WGS) entry which is preliminary data.</text>
</comment>
<dbReference type="GO" id="GO:0000160">
    <property type="term" value="P:phosphorelay signal transduction system"/>
    <property type="evidence" value="ECO:0007669"/>
    <property type="project" value="UniProtKB-KW"/>
</dbReference>
<name>A0A1G2KTL7_9BACT</name>
<keyword evidence="2" id="KW-0902">Two-component regulatory system</keyword>
<evidence type="ECO:0000313" key="5">
    <source>
        <dbReference type="EMBL" id="OHA02756.1"/>
    </source>
</evidence>
<proteinExistence type="predicted"/>
<dbReference type="Gene3D" id="3.40.50.2300">
    <property type="match status" value="1"/>
</dbReference>
<dbReference type="InterPro" id="IPR050595">
    <property type="entry name" value="Bact_response_regulator"/>
</dbReference>
<protein>
    <recommendedName>
        <fullName evidence="4">Response regulatory domain-containing protein</fullName>
    </recommendedName>
</protein>
<dbReference type="AlphaFoldDB" id="A0A1G2KTL7"/>
<dbReference type="EMBL" id="MHQN01000031">
    <property type="protein sequence ID" value="OHA02756.1"/>
    <property type="molecule type" value="Genomic_DNA"/>
</dbReference>
<reference evidence="5 6" key="1">
    <citation type="journal article" date="2016" name="Nat. Commun.">
        <title>Thousands of microbial genomes shed light on interconnected biogeochemical processes in an aquifer system.</title>
        <authorList>
            <person name="Anantharaman K."/>
            <person name="Brown C.T."/>
            <person name="Hug L.A."/>
            <person name="Sharon I."/>
            <person name="Castelle C.J."/>
            <person name="Probst A.J."/>
            <person name="Thomas B.C."/>
            <person name="Singh A."/>
            <person name="Wilkins M.J."/>
            <person name="Karaoz U."/>
            <person name="Brodie E.L."/>
            <person name="Williams K.H."/>
            <person name="Hubbard S.S."/>
            <person name="Banfield J.F."/>
        </authorList>
    </citation>
    <scope>NUCLEOTIDE SEQUENCE [LARGE SCALE GENOMIC DNA]</scope>
</reference>
<sequence length="102" mass="11317">MSLTDMGHEVLEAADGYEATVALQENDVDILLTDMQMPGLYGDEVIRWVKTNKPSIKTILMSGHPRIKQYAAECGADVYIEKGGLTSWSEKISKALEKIMRA</sequence>
<dbReference type="InterPro" id="IPR011006">
    <property type="entry name" value="CheY-like_superfamily"/>
</dbReference>
<dbReference type="SUPFAM" id="SSF52172">
    <property type="entry name" value="CheY-like"/>
    <property type="match status" value="1"/>
</dbReference>
<dbReference type="Pfam" id="PF00072">
    <property type="entry name" value="Response_reg"/>
    <property type="match status" value="1"/>
</dbReference>
<evidence type="ECO:0000259" key="4">
    <source>
        <dbReference type="PROSITE" id="PS50110"/>
    </source>
</evidence>
<accession>A0A1G2KTL7</accession>
<keyword evidence="1 3" id="KW-0597">Phosphoprotein</keyword>